<dbReference type="PANTHER" id="PTHR24126:SF14">
    <property type="entry name" value="ANK_REP_REGION DOMAIN-CONTAINING PROTEIN"/>
    <property type="match status" value="1"/>
</dbReference>
<accession>A0ABN8T0B8</accession>
<evidence type="ECO:0000256" key="1">
    <source>
        <dbReference type="ARBA" id="ARBA00022737"/>
    </source>
</evidence>
<dbReference type="Proteomes" id="UP001159427">
    <property type="component" value="Unassembled WGS sequence"/>
</dbReference>
<keyword evidence="2 3" id="KW-0040">ANK repeat</keyword>
<feature type="repeat" description="ANK" evidence="3">
    <location>
        <begin position="442"/>
        <end position="474"/>
    </location>
</feature>
<dbReference type="PROSITE" id="PS50297">
    <property type="entry name" value="ANK_REP_REGION"/>
    <property type="match status" value="7"/>
</dbReference>
<proteinExistence type="predicted"/>
<dbReference type="Pfam" id="PF12796">
    <property type="entry name" value="Ank_2"/>
    <property type="match status" value="4"/>
</dbReference>
<reference evidence="5 6" key="1">
    <citation type="submission" date="2022-05" db="EMBL/GenBank/DDBJ databases">
        <authorList>
            <consortium name="Genoscope - CEA"/>
            <person name="William W."/>
        </authorList>
    </citation>
    <scope>NUCLEOTIDE SEQUENCE [LARGE SCALE GENOMIC DNA]</scope>
</reference>
<feature type="non-terminal residue" evidence="5">
    <location>
        <position position="936"/>
    </location>
</feature>
<protein>
    <submittedName>
        <fullName evidence="5">Uncharacterized protein</fullName>
    </submittedName>
</protein>
<dbReference type="InterPro" id="IPR002110">
    <property type="entry name" value="Ankyrin_rpt"/>
</dbReference>
<organism evidence="5 6">
    <name type="scientific">Porites evermanni</name>
    <dbReference type="NCBI Taxonomy" id="104178"/>
    <lineage>
        <taxon>Eukaryota</taxon>
        <taxon>Metazoa</taxon>
        <taxon>Cnidaria</taxon>
        <taxon>Anthozoa</taxon>
        <taxon>Hexacorallia</taxon>
        <taxon>Scleractinia</taxon>
        <taxon>Fungiina</taxon>
        <taxon>Poritidae</taxon>
        <taxon>Porites</taxon>
    </lineage>
</organism>
<feature type="repeat" description="ANK" evidence="3">
    <location>
        <begin position="771"/>
        <end position="803"/>
    </location>
</feature>
<dbReference type="SUPFAM" id="SSF48403">
    <property type="entry name" value="Ankyrin repeat"/>
    <property type="match status" value="3"/>
</dbReference>
<sequence>GAPQGKVDEVTQRLLQYGIANDHLYVREFIADRERIKDILCEADLAIMPSKSEGFGLVGLEALSAGLPILVGSRSGFAKALEKVPSGKSFIVYSDDPTMWADAIVSVRDKHKSRLDEIKALRESYGQIYSWRSQCKDLAKVMQKMIQGYSHTDVDMTEKDKHNSDTERRMYQDRLYEPCERPMKLRSHQKSESDDGVTTRLSDPDQRSGKTSGRIPMLTSRKGTSNVDVEKTDPDSISEKQLVGFTRRGGPSSLPSRKRTSSASSSEEPSQRFSHSSPVSHCLMSDELGLFTGYFTEYYKARVFLQEVTDRGVEIKIECPNMESLASILNHHQCRHLDKLVERCFVTDAIKSVLNLETVTLKTVLEDESRYTEMLGKADIVQIPSKENQEDDASNSTKCIDINPKMTKTTRGLLHKASITGDCNTARALLEIGVDVDQRDQFALTPLHLASWYGHKSVVKLVLNHGADVNALDKFCRTPLQKAERHKYHSIVTLLLESNARQSYQQPVSLQFLAQNAFLTLDKRSGLNMLQAAVFQGDHATVFKAKALLGCSRFVTEMNLKTRGDGDTVFHGKSAIDFLSSLDEKGKDLAKIEKEYLADVEKDLTLIELHRINDGEQAVELVLNNCIDIDTPGLCNRTPLMIASLSSSSAFIETLIDLGADVNAQRTDDKVTPLHLACSWNHYMAVRLLMENGADANIACDGGWSPLHIATSKGNFNHYMIARLLLDHGADVNIPDIDGYTPFHCAASQGCSLTAELLIEKVSNVNLRTKRGRTPLYIAVKNQHEQLIKMLLEHKADVSMGYSEDTEERIYLVRGTDRGKPAWHYVLVDKHLLGLFLKKTKGGRVDVVDFGTVLGGGWGKDPSAGTIDQILKEKSAMFEEIPGESLLHVASRNDDTVAIDLLVKHGVWNLNPRDAEGFTPLHIAAIHGNMQAVEKL</sequence>
<gene>
    <name evidence="5" type="ORF">PEVE_00033311</name>
</gene>
<feature type="compositionally biased region" description="Basic and acidic residues" evidence="4">
    <location>
        <begin position="175"/>
        <end position="193"/>
    </location>
</feature>
<dbReference type="PANTHER" id="PTHR24126">
    <property type="entry name" value="ANKYRIN REPEAT, PH AND SEC7 DOMAIN CONTAINING PROTEIN SECG-RELATED"/>
    <property type="match status" value="1"/>
</dbReference>
<dbReference type="PRINTS" id="PR01415">
    <property type="entry name" value="ANKYRIN"/>
</dbReference>
<dbReference type="Pfam" id="PF00023">
    <property type="entry name" value="Ank"/>
    <property type="match status" value="1"/>
</dbReference>
<feature type="compositionally biased region" description="Basic and acidic residues" evidence="4">
    <location>
        <begin position="228"/>
        <end position="238"/>
    </location>
</feature>
<comment type="caution">
    <text evidence="5">The sequence shown here is derived from an EMBL/GenBank/DDBJ whole genome shotgun (WGS) entry which is preliminary data.</text>
</comment>
<feature type="non-terminal residue" evidence="5">
    <location>
        <position position="1"/>
    </location>
</feature>
<feature type="repeat" description="ANK" evidence="3">
    <location>
        <begin position="635"/>
        <end position="667"/>
    </location>
</feature>
<dbReference type="Pfam" id="PF20706">
    <property type="entry name" value="GT4-conflict"/>
    <property type="match status" value="1"/>
</dbReference>
<feature type="region of interest" description="Disordered" evidence="4">
    <location>
        <begin position="175"/>
        <end position="279"/>
    </location>
</feature>
<dbReference type="InterPro" id="IPR036770">
    <property type="entry name" value="Ankyrin_rpt-contain_sf"/>
</dbReference>
<keyword evidence="6" id="KW-1185">Reference proteome</keyword>
<feature type="compositionally biased region" description="Low complexity" evidence="4">
    <location>
        <begin position="251"/>
        <end position="277"/>
    </location>
</feature>
<evidence type="ECO:0000256" key="2">
    <source>
        <dbReference type="ARBA" id="ARBA00023043"/>
    </source>
</evidence>
<dbReference type="SUPFAM" id="SSF53756">
    <property type="entry name" value="UDP-Glycosyltransferase/glycogen phosphorylase"/>
    <property type="match status" value="1"/>
</dbReference>
<name>A0ABN8T0B8_9CNID</name>
<evidence type="ECO:0000256" key="4">
    <source>
        <dbReference type="SAM" id="MobiDB-lite"/>
    </source>
</evidence>
<feature type="repeat" description="ANK" evidence="3">
    <location>
        <begin position="669"/>
        <end position="701"/>
    </location>
</feature>
<evidence type="ECO:0000313" key="5">
    <source>
        <dbReference type="EMBL" id="CAH3196707.1"/>
    </source>
</evidence>
<feature type="repeat" description="ANK" evidence="3">
    <location>
        <begin position="409"/>
        <end position="441"/>
    </location>
</feature>
<feature type="repeat" description="ANK" evidence="3">
    <location>
        <begin position="916"/>
        <end position="936"/>
    </location>
</feature>
<evidence type="ECO:0000256" key="3">
    <source>
        <dbReference type="PROSITE-ProRule" id="PRU00023"/>
    </source>
</evidence>
<dbReference type="SMART" id="SM00248">
    <property type="entry name" value="ANK"/>
    <property type="match status" value="9"/>
</dbReference>
<dbReference type="EMBL" id="CALNXI010004948">
    <property type="protein sequence ID" value="CAH3196707.1"/>
    <property type="molecule type" value="Genomic_DNA"/>
</dbReference>
<evidence type="ECO:0000313" key="6">
    <source>
        <dbReference type="Proteomes" id="UP001159427"/>
    </source>
</evidence>
<dbReference type="Gene3D" id="3.40.50.2000">
    <property type="entry name" value="Glycogen Phosphorylase B"/>
    <property type="match status" value="1"/>
</dbReference>
<keyword evidence="1" id="KW-0677">Repeat</keyword>
<dbReference type="Gene3D" id="1.25.40.20">
    <property type="entry name" value="Ankyrin repeat-containing domain"/>
    <property type="match status" value="4"/>
</dbReference>
<feature type="repeat" description="ANK" evidence="3">
    <location>
        <begin position="738"/>
        <end position="770"/>
    </location>
</feature>
<dbReference type="PROSITE" id="PS50088">
    <property type="entry name" value="ANK_REPEAT"/>
    <property type="match status" value="8"/>
</dbReference>
<feature type="repeat" description="ANK" evidence="3">
    <location>
        <begin position="702"/>
        <end position="737"/>
    </location>
</feature>